<dbReference type="Pfam" id="PF13409">
    <property type="entry name" value="GST_N_2"/>
    <property type="match status" value="1"/>
</dbReference>
<dbReference type="SUPFAM" id="SSF52833">
    <property type="entry name" value="Thioredoxin-like"/>
    <property type="match status" value="1"/>
</dbReference>
<evidence type="ECO:0000313" key="3">
    <source>
        <dbReference type="Proteomes" id="UP000586119"/>
    </source>
</evidence>
<keyword evidence="2" id="KW-0808">Transferase</keyword>
<reference evidence="2 3" key="1">
    <citation type="journal article" date="2015" name="Int. J. Syst. Evol. Microbiol.">
        <title>Halomonas salicampi sp. nov., a halotolerant and alkalitolerant bacterium isolated from a saltern soil.</title>
        <authorList>
            <person name="Lee J.C."/>
            <person name="Kim Y.S."/>
            <person name="Yun B.S."/>
            <person name="Whang K.S."/>
        </authorList>
    </citation>
    <scope>NUCLEOTIDE SEQUENCE [LARGE SCALE GENOMIC DNA]</scope>
    <source>
        <strain evidence="2 3">BH103</strain>
    </source>
</reference>
<comment type="caution">
    <text evidence="2">The sequence shown here is derived from an EMBL/GenBank/DDBJ whole genome shotgun (WGS) entry which is preliminary data.</text>
</comment>
<proteinExistence type="predicted"/>
<dbReference type="PANTHER" id="PTHR43968">
    <property type="match status" value="1"/>
</dbReference>
<dbReference type="InterPro" id="IPR036249">
    <property type="entry name" value="Thioredoxin-like_sf"/>
</dbReference>
<dbReference type="EMBL" id="JACCDF010000008">
    <property type="protein sequence ID" value="NYS61164.1"/>
    <property type="molecule type" value="Genomic_DNA"/>
</dbReference>
<dbReference type="AlphaFoldDB" id="A0A7Z0RV39"/>
<dbReference type="GO" id="GO:0005737">
    <property type="term" value="C:cytoplasm"/>
    <property type="evidence" value="ECO:0007669"/>
    <property type="project" value="TreeGrafter"/>
</dbReference>
<name>A0A7Z0RV39_9GAMM</name>
<dbReference type="Pfam" id="PF13410">
    <property type="entry name" value="GST_C_2"/>
    <property type="match status" value="1"/>
</dbReference>
<dbReference type="InterPro" id="IPR036282">
    <property type="entry name" value="Glutathione-S-Trfase_C_sf"/>
</dbReference>
<protein>
    <submittedName>
        <fullName evidence="2">Glutathione S-transferase N-terminal domain-containing protein</fullName>
    </submittedName>
</protein>
<dbReference type="GO" id="GO:0016740">
    <property type="term" value="F:transferase activity"/>
    <property type="evidence" value="ECO:0007669"/>
    <property type="project" value="UniProtKB-KW"/>
</dbReference>
<organism evidence="2 3">
    <name type="scientific">Vreelandella salicampi</name>
    <dbReference type="NCBI Taxonomy" id="1449798"/>
    <lineage>
        <taxon>Bacteria</taxon>
        <taxon>Pseudomonadati</taxon>
        <taxon>Pseudomonadota</taxon>
        <taxon>Gammaproteobacteria</taxon>
        <taxon>Oceanospirillales</taxon>
        <taxon>Halomonadaceae</taxon>
        <taxon>Vreelandella</taxon>
    </lineage>
</organism>
<dbReference type="PROSITE" id="PS50404">
    <property type="entry name" value="GST_NTER"/>
    <property type="match status" value="1"/>
</dbReference>
<gene>
    <name evidence="2" type="ORF">HZS81_10400</name>
</gene>
<evidence type="ECO:0000313" key="2">
    <source>
        <dbReference type="EMBL" id="NYS61164.1"/>
    </source>
</evidence>
<dbReference type="RefSeq" id="WP_179930493.1">
    <property type="nucleotide sequence ID" value="NZ_JACCDF010000008.1"/>
</dbReference>
<dbReference type="Proteomes" id="UP000586119">
    <property type="component" value="Unassembled WGS sequence"/>
</dbReference>
<accession>A0A7Z0RV39</accession>
<dbReference type="PANTHER" id="PTHR43968:SF6">
    <property type="entry name" value="GLUTATHIONE S-TRANSFERASE OMEGA"/>
    <property type="match status" value="1"/>
</dbReference>
<keyword evidence="3" id="KW-1185">Reference proteome</keyword>
<dbReference type="InterPro" id="IPR004045">
    <property type="entry name" value="Glutathione_S-Trfase_N"/>
</dbReference>
<sequence>MPPSLTLYLNTSSPYARVVHVCLHETRLIEQTELCWCDPWATDSALVDITPLSRIPALVTEDGQVLTESLLIAHYVDSLSENVPLVPEKQREAVLSLAGFGQGLMEAAFQTVIARKHQGSEADTSVLGMRRVSAIERTLATLNAHPGIEAPQTERTLGAIVVAVALAYLSFRLPAFDWENRFPALQAWYAEVTDSESFALTAFE</sequence>
<dbReference type="Gene3D" id="1.20.1050.10">
    <property type="match status" value="1"/>
</dbReference>
<evidence type="ECO:0000259" key="1">
    <source>
        <dbReference type="PROSITE" id="PS50404"/>
    </source>
</evidence>
<dbReference type="SUPFAM" id="SSF47616">
    <property type="entry name" value="GST C-terminal domain-like"/>
    <property type="match status" value="1"/>
</dbReference>
<feature type="domain" description="GST N-terminal" evidence="1">
    <location>
        <begin position="3"/>
        <end position="84"/>
    </location>
</feature>
<dbReference type="Gene3D" id="3.40.30.10">
    <property type="entry name" value="Glutaredoxin"/>
    <property type="match status" value="1"/>
</dbReference>
<dbReference type="InterPro" id="IPR050983">
    <property type="entry name" value="GST_Omega/HSP26"/>
</dbReference>